<accession>A0A9D1Y0G6</accession>
<dbReference type="Proteomes" id="UP000886751">
    <property type="component" value="Unassembled WGS sequence"/>
</dbReference>
<reference evidence="1" key="2">
    <citation type="submission" date="2021-04" db="EMBL/GenBank/DDBJ databases">
        <authorList>
            <person name="Gilroy R."/>
        </authorList>
    </citation>
    <scope>NUCLEOTIDE SEQUENCE</scope>
    <source>
        <strain evidence="1">ChiHecec2B26-7398</strain>
    </source>
</reference>
<dbReference type="AlphaFoldDB" id="A0A9D1Y0G6"/>
<reference evidence="1" key="1">
    <citation type="journal article" date="2021" name="PeerJ">
        <title>Extensive microbial diversity within the chicken gut microbiome revealed by metagenomics and culture.</title>
        <authorList>
            <person name="Gilroy R."/>
            <person name="Ravi A."/>
            <person name="Getino M."/>
            <person name="Pursley I."/>
            <person name="Horton D.L."/>
            <person name="Alikhan N.F."/>
            <person name="Baker D."/>
            <person name="Gharbi K."/>
            <person name="Hall N."/>
            <person name="Watson M."/>
            <person name="Adriaenssens E.M."/>
            <person name="Foster-Nyarko E."/>
            <person name="Jarju S."/>
            <person name="Secka A."/>
            <person name="Antonio M."/>
            <person name="Oren A."/>
            <person name="Chaudhuri R.R."/>
            <person name="La Ragione R."/>
            <person name="Hildebrand F."/>
            <person name="Pallen M.J."/>
        </authorList>
    </citation>
    <scope>NUCLEOTIDE SEQUENCE</scope>
    <source>
        <strain evidence="1">ChiHecec2B26-7398</strain>
    </source>
</reference>
<organism evidence="1 2">
    <name type="scientific">Candidatus Gemmiger excrementipullorum</name>
    <dbReference type="NCBI Taxonomy" id="2838610"/>
    <lineage>
        <taxon>Bacteria</taxon>
        <taxon>Bacillati</taxon>
        <taxon>Bacillota</taxon>
        <taxon>Clostridia</taxon>
        <taxon>Eubacteriales</taxon>
        <taxon>Gemmiger</taxon>
    </lineage>
</organism>
<evidence type="ECO:0000313" key="2">
    <source>
        <dbReference type="Proteomes" id="UP000886751"/>
    </source>
</evidence>
<comment type="caution">
    <text evidence="1">The sequence shown here is derived from an EMBL/GenBank/DDBJ whole genome shotgun (WGS) entry which is preliminary data.</text>
</comment>
<name>A0A9D1Y0G6_9FIRM</name>
<evidence type="ECO:0000313" key="1">
    <source>
        <dbReference type="EMBL" id="HIX94472.1"/>
    </source>
</evidence>
<gene>
    <name evidence="1" type="ORF">H9846_03335</name>
</gene>
<proteinExistence type="predicted"/>
<sequence>MNEKGAMAMRGGLDLARPRHRRRARRVLLALALCAALAAALPRLAAAVPAGLGRLYAAVGDWCAPHYTARLEELQRQNAALHARLAQAGDALAENEALRALTGSARAEGAWQPAAVTARFADGVTLACAGAEGAAVLDAQGRYAGRVVRDNGNDTCDVAFAGSAQSPCAGLAGGHAGLLERGAAWQLTGLPADCALGPGTPVTAPGGYWLGTLAEAPAPEGGGLTARAALTDTAALDSTVFFVKL</sequence>
<dbReference type="EMBL" id="DXEI01000054">
    <property type="protein sequence ID" value="HIX94472.1"/>
    <property type="molecule type" value="Genomic_DNA"/>
</dbReference>
<protein>
    <submittedName>
        <fullName evidence="1">Uncharacterized protein</fullName>
    </submittedName>
</protein>